<dbReference type="EMBL" id="CP010904">
    <property type="protein sequence ID" value="AKJ64290.1"/>
    <property type="molecule type" value="Genomic_DNA"/>
</dbReference>
<dbReference type="GO" id="GO:0005737">
    <property type="term" value="C:cytoplasm"/>
    <property type="evidence" value="ECO:0007669"/>
    <property type="project" value="UniProtKB-SubCell"/>
</dbReference>
<evidence type="ECO:0000256" key="2">
    <source>
        <dbReference type="ARBA" id="ARBA00010450"/>
    </source>
</evidence>
<evidence type="ECO:0000256" key="8">
    <source>
        <dbReference type="ARBA" id="ARBA00023125"/>
    </source>
</evidence>
<dbReference type="InterPro" id="IPR011932">
    <property type="entry name" value="Recomb_XerD"/>
</dbReference>
<dbReference type="InterPro" id="IPR050090">
    <property type="entry name" value="Tyrosine_recombinase_XerCD"/>
</dbReference>
<dbReference type="NCBIfam" id="TIGR02225">
    <property type="entry name" value="recomb_XerD"/>
    <property type="match status" value="1"/>
</dbReference>
<evidence type="ECO:0000313" key="15">
    <source>
        <dbReference type="Proteomes" id="UP000035268"/>
    </source>
</evidence>
<dbReference type="GO" id="GO:0051301">
    <property type="term" value="P:cell division"/>
    <property type="evidence" value="ECO:0007669"/>
    <property type="project" value="UniProtKB-KW"/>
</dbReference>
<comment type="function">
    <text evidence="11">Site-specific tyrosine recombinase, which acts by catalyzing the cutting and rejoining of the recombining DNA molecules. The XerC-XerD complex is essential to convert dimers of the bacterial chromosome into monomers to permit their segregation at cell division. It also contributes to the segregational stability of plasmids.</text>
</comment>
<keyword evidence="9 11" id="KW-0233">DNA recombination</keyword>
<dbReference type="PANTHER" id="PTHR30349">
    <property type="entry name" value="PHAGE INTEGRASE-RELATED"/>
    <property type="match status" value="1"/>
</dbReference>
<dbReference type="InterPro" id="IPR023009">
    <property type="entry name" value="Tyrosine_recombinase_XerC/XerD"/>
</dbReference>
<dbReference type="InterPro" id="IPR010998">
    <property type="entry name" value="Integrase_recombinase_N"/>
</dbReference>
<dbReference type="GO" id="GO:0007059">
    <property type="term" value="P:chromosome segregation"/>
    <property type="evidence" value="ECO:0007669"/>
    <property type="project" value="UniProtKB-UniRule"/>
</dbReference>
<feature type="domain" description="Core-binding (CB)" evidence="13">
    <location>
        <begin position="1"/>
        <end position="86"/>
    </location>
</feature>
<keyword evidence="4 11" id="KW-0963">Cytoplasm</keyword>
<dbReference type="CDD" id="cd00798">
    <property type="entry name" value="INT_XerDC_C"/>
    <property type="match status" value="1"/>
</dbReference>
<dbReference type="InterPro" id="IPR004107">
    <property type="entry name" value="Integrase_SAM-like_N"/>
</dbReference>
<dbReference type="SUPFAM" id="SSF56349">
    <property type="entry name" value="DNA breaking-rejoining enzymes"/>
    <property type="match status" value="1"/>
</dbReference>
<dbReference type="InterPro" id="IPR044068">
    <property type="entry name" value="CB"/>
</dbReference>
<evidence type="ECO:0000256" key="3">
    <source>
        <dbReference type="ARBA" id="ARBA00015810"/>
    </source>
</evidence>
<protein>
    <recommendedName>
        <fullName evidence="3 11">Tyrosine recombinase XerD</fullName>
    </recommendedName>
</protein>
<feature type="domain" description="Tyr recombinase" evidence="12">
    <location>
        <begin position="107"/>
        <end position="289"/>
    </location>
</feature>
<feature type="active site" evidence="11">
    <location>
        <position position="147"/>
    </location>
</feature>
<dbReference type="PANTHER" id="PTHR30349:SF81">
    <property type="entry name" value="TYROSINE RECOMBINASE XERC"/>
    <property type="match status" value="1"/>
</dbReference>
<evidence type="ECO:0000256" key="4">
    <source>
        <dbReference type="ARBA" id="ARBA00022490"/>
    </source>
</evidence>
<proteinExistence type="inferred from homology"/>
<comment type="subcellular location">
    <subcellularLocation>
        <location evidence="1 11">Cytoplasm</location>
    </subcellularLocation>
</comment>
<dbReference type="GO" id="GO:0006313">
    <property type="term" value="P:DNA transposition"/>
    <property type="evidence" value="ECO:0007669"/>
    <property type="project" value="UniProtKB-UniRule"/>
</dbReference>
<dbReference type="Gene3D" id="1.10.443.10">
    <property type="entry name" value="Intergrase catalytic core"/>
    <property type="match status" value="1"/>
</dbReference>
<evidence type="ECO:0000256" key="6">
    <source>
        <dbReference type="ARBA" id="ARBA00022829"/>
    </source>
</evidence>
<keyword evidence="15" id="KW-1185">Reference proteome</keyword>
<dbReference type="NCBIfam" id="NF001399">
    <property type="entry name" value="PRK00283.1"/>
    <property type="match status" value="1"/>
</dbReference>
<dbReference type="PROSITE" id="PS51900">
    <property type="entry name" value="CB"/>
    <property type="match status" value="1"/>
</dbReference>
<evidence type="ECO:0000256" key="7">
    <source>
        <dbReference type="ARBA" id="ARBA00022908"/>
    </source>
</evidence>
<dbReference type="KEGG" id="vbl:L21SP4_01031"/>
<comment type="subunit">
    <text evidence="11">Forms a cyclic heterotetrameric complex composed of two molecules of XerC and two molecules of XerD.</text>
</comment>
<feature type="active site" evidence="11">
    <location>
        <position position="241"/>
    </location>
</feature>
<dbReference type="OrthoDB" id="9801717at2"/>
<keyword evidence="6 11" id="KW-0159">Chromosome partition</keyword>
<sequence length="295" mass="33269">MLQPLADQFLDYLTLELGASEQTRCAYGADLEALLDHLDRQGVSSLNRVTREMLLDFLLAERERGLASASVSRRLVAIKMFFRYCRREGLLASDVTEVMDSPRLIRALPDVLTPEEVDRLLNAPDPEQPLGLRDIAILELFYASGLRVSELAGLRLTDLHLDEGYLRCTGKGRKERVVPAGRRAIDALRRYLGEVRPSLDPGGAEAVFLTRQRHPFSRKGLWWMIRQHARTAGITKKISPHTLRHSFASHLLANGASLRVIQEMLGHADIATTQIYTHVDSSRLKSVHHQFHPRA</sequence>
<dbReference type="Pfam" id="PF02899">
    <property type="entry name" value="Phage_int_SAM_1"/>
    <property type="match status" value="1"/>
</dbReference>
<dbReference type="Pfam" id="PF00589">
    <property type="entry name" value="Phage_integrase"/>
    <property type="match status" value="1"/>
</dbReference>
<evidence type="ECO:0000256" key="10">
    <source>
        <dbReference type="ARBA" id="ARBA00023306"/>
    </source>
</evidence>
<keyword evidence="10 11" id="KW-0131">Cell cycle</keyword>
<dbReference type="InterPro" id="IPR013762">
    <property type="entry name" value="Integrase-like_cat_sf"/>
</dbReference>
<dbReference type="RefSeq" id="WP_052881643.1">
    <property type="nucleotide sequence ID" value="NZ_CP010904.1"/>
</dbReference>
<dbReference type="AlphaFoldDB" id="A0A0G3EHH1"/>
<evidence type="ECO:0000256" key="1">
    <source>
        <dbReference type="ARBA" id="ARBA00004496"/>
    </source>
</evidence>
<evidence type="ECO:0000259" key="13">
    <source>
        <dbReference type="PROSITE" id="PS51900"/>
    </source>
</evidence>
<dbReference type="Proteomes" id="UP000035268">
    <property type="component" value="Chromosome"/>
</dbReference>
<dbReference type="SUPFAM" id="SSF47823">
    <property type="entry name" value="lambda integrase-like, N-terminal domain"/>
    <property type="match status" value="1"/>
</dbReference>
<organism evidence="14 15">
    <name type="scientific">Kiritimatiella glycovorans</name>
    <dbReference type="NCBI Taxonomy" id="1307763"/>
    <lineage>
        <taxon>Bacteria</taxon>
        <taxon>Pseudomonadati</taxon>
        <taxon>Kiritimatiellota</taxon>
        <taxon>Kiritimatiellia</taxon>
        <taxon>Kiritimatiellales</taxon>
        <taxon>Kiritimatiellaceae</taxon>
        <taxon>Kiritimatiella</taxon>
    </lineage>
</organism>
<feature type="active site" evidence="11">
    <location>
        <position position="267"/>
    </location>
</feature>
<dbReference type="HAMAP" id="MF_01808">
    <property type="entry name" value="Recomb_XerC_XerD"/>
    <property type="match status" value="1"/>
</dbReference>
<dbReference type="PATRIC" id="fig|1609981.3.peg.1081"/>
<feature type="active site" evidence="11">
    <location>
        <position position="244"/>
    </location>
</feature>
<gene>
    <name evidence="14" type="primary">xerD_2</name>
    <name evidence="11" type="synonym">xerD</name>
    <name evidence="14" type="ORF">L21SP4_01031</name>
</gene>
<keyword evidence="8 11" id="KW-0238">DNA-binding</keyword>
<feature type="active site" evidence="11">
    <location>
        <position position="171"/>
    </location>
</feature>
<feature type="active site" description="O-(3'-phospho-DNA)-tyrosine intermediate" evidence="11">
    <location>
        <position position="276"/>
    </location>
</feature>
<dbReference type="GO" id="GO:0009037">
    <property type="term" value="F:tyrosine-based site-specific recombinase activity"/>
    <property type="evidence" value="ECO:0007669"/>
    <property type="project" value="UniProtKB-UniRule"/>
</dbReference>
<dbReference type="Gene3D" id="1.10.150.130">
    <property type="match status" value="1"/>
</dbReference>
<accession>A0A0G3EHH1</accession>
<evidence type="ECO:0000259" key="12">
    <source>
        <dbReference type="PROSITE" id="PS51898"/>
    </source>
</evidence>
<evidence type="ECO:0000256" key="9">
    <source>
        <dbReference type="ARBA" id="ARBA00023172"/>
    </source>
</evidence>
<dbReference type="GO" id="GO:0003677">
    <property type="term" value="F:DNA binding"/>
    <property type="evidence" value="ECO:0007669"/>
    <property type="project" value="UniProtKB-UniRule"/>
</dbReference>
<dbReference type="InterPro" id="IPR011010">
    <property type="entry name" value="DNA_brk_join_enz"/>
</dbReference>
<dbReference type="STRING" id="1307763.L21SP4_01031"/>
<name>A0A0G3EHH1_9BACT</name>
<evidence type="ECO:0000313" key="14">
    <source>
        <dbReference type="EMBL" id="AKJ64290.1"/>
    </source>
</evidence>
<keyword evidence="7 11" id="KW-0229">DNA integration</keyword>
<evidence type="ECO:0000256" key="11">
    <source>
        <dbReference type="HAMAP-Rule" id="MF_01807"/>
    </source>
</evidence>
<reference evidence="14 15" key="2">
    <citation type="journal article" date="2016" name="ISME J.">
        <title>Characterization of the first cultured representative of Verrucomicrobia subdivision 5 indicates the proposal of a novel phylum.</title>
        <authorList>
            <person name="Spring S."/>
            <person name="Bunk B."/>
            <person name="Sproer C."/>
            <person name="Schumann P."/>
            <person name="Rohde M."/>
            <person name="Tindall B.J."/>
            <person name="Klenk H.P."/>
        </authorList>
    </citation>
    <scope>NUCLEOTIDE SEQUENCE [LARGE SCALE GENOMIC DNA]</scope>
    <source>
        <strain evidence="14 15">L21-Fru-AB</strain>
    </source>
</reference>
<comment type="similarity">
    <text evidence="2 11">Belongs to the 'phage' integrase family. XerD subfamily.</text>
</comment>
<dbReference type="InterPro" id="IPR002104">
    <property type="entry name" value="Integrase_catalytic"/>
</dbReference>
<dbReference type="HAMAP" id="MF_01807">
    <property type="entry name" value="Recomb_XerD"/>
    <property type="match status" value="1"/>
</dbReference>
<keyword evidence="5 11" id="KW-0132">Cell division</keyword>
<evidence type="ECO:0000256" key="5">
    <source>
        <dbReference type="ARBA" id="ARBA00022618"/>
    </source>
</evidence>
<dbReference type="PROSITE" id="PS51898">
    <property type="entry name" value="TYR_RECOMBINASE"/>
    <property type="match status" value="1"/>
</dbReference>
<reference evidence="15" key="1">
    <citation type="submission" date="2015-02" db="EMBL/GenBank/DDBJ databases">
        <title>Description and complete genome sequence of the first cultured representative of the subdivision 5 of the Verrucomicrobia phylum.</title>
        <authorList>
            <person name="Spring S."/>
            <person name="Bunk B."/>
            <person name="Sproer C."/>
            <person name="Klenk H.-P."/>
        </authorList>
    </citation>
    <scope>NUCLEOTIDE SEQUENCE [LARGE SCALE GENOMIC DNA]</scope>
    <source>
        <strain evidence="15">L21-Fru-AB</strain>
    </source>
</reference>